<proteinExistence type="predicted"/>
<gene>
    <name evidence="2" type="ORF">PACLA_8A024582</name>
</gene>
<sequence length="55" mass="6059">MSCDEYPFASSREGGKGAKIMMVPANENSKQGGLLAAFYKRYRIGTGDCYRVVAY</sequence>
<protein>
    <recommendedName>
        <fullName evidence="1">Deoxyribonuclease NucA/NucB domain-containing protein</fullName>
    </recommendedName>
</protein>
<keyword evidence="3" id="KW-1185">Reference proteome</keyword>
<dbReference type="Proteomes" id="UP001152795">
    <property type="component" value="Unassembled WGS sequence"/>
</dbReference>
<evidence type="ECO:0000313" key="2">
    <source>
        <dbReference type="EMBL" id="CAB3986523.1"/>
    </source>
</evidence>
<dbReference type="EMBL" id="CACRXK020001028">
    <property type="protein sequence ID" value="CAB3986523.1"/>
    <property type="molecule type" value="Genomic_DNA"/>
</dbReference>
<reference evidence="2" key="1">
    <citation type="submission" date="2020-04" db="EMBL/GenBank/DDBJ databases">
        <authorList>
            <person name="Alioto T."/>
            <person name="Alioto T."/>
            <person name="Gomez Garrido J."/>
        </authorList>
    </citation>
    <scope>NUCLEOTIDE SEQUENCE</scope>
    <source>
        <strain evidence="2">A484AB</strain>
    </source>
</reference>
<organism evidence="2 3">
    <name type="scientific">Paramuricea clavata</name>
    <name type="common">Red gorgonian</name>
    <name type="synonym">Violescent sea-whip</name>
    <dbReference type="NCBI Taxonomy" id="317549"/>
    <lineage>
        <taxon>Eukaryota</taxon>
        <taxon>Metazoa</taxon>
        <taxon>Cnidaria</taxon>
        <taxon>Anthozoa</taxon>
        <taxon>Octocorallia</taxon>
        <taxon>Malacalcyonacea</taxon>
        <taxon>Plexauridae</taxon>
        <taxon>Paramuricea</taxon>
    </lineage>
</organism>
<evidence type="ECO:0000259" key="1">
    <source>
        <dbReference type="Pfam" id="PF14040"/>
    </source>
</evidence>
<evidence type="ECO:0000313" key="3">
    <source>
        <dbReference type="Proteomes" id="UP001152795"/>
    </source>
</evidence>
<dbReference type="AlphaFoldDB" id="A0A7D9HN41"/>
<dbReference type="Pfam" id="PF14040">
    <property type="entry name" value="DNase_NucA_NucB"/>
    <property type="match status" value="1"/>
</dbReference>
<dbReference type="OrthoDB" id="3259102at2759"/>
<accession>A0A7D9HN41</accession>
<feature type="domain" description="Deoxyribonuclease NucA/NucB" evidence="1">
    <location>
        <begin position="2"/>
        <end position="53"/>
    </location>
</feature>
<comment type="caution">
    <text evidence="2">The sequence shown here is derived from an EMBL/GenBank/DDBJ whole genome shotgun (WGS) entry which is preliminary data.</text>
</comment>
<name>A0A7D9HN41_PARCT</name>
<dbReference type="InterPro" id="IPR029476">
    <property type="entry name" value="DNase_NucA_NucB"/>
</dbReference>